<evidence type="ECO:0000313" key="3">
    <source>
        <dbReference type="Proteomes" id="UP000006701"/>
    </source>
</evidence>
<gene>
    <name evidence="2" type="ORF">ACLA_047660</name>
</gene>
<feature type="region of interest" description="Disordered" evidence="1">
    <location>
        <begin position="67"/>
        <end position="186"/>
    </location>
</feature>
<dbReference type="HOGENOM" id="CLU_1282977_0_0_1"/>
<keyword evidence="3" id="KW-1185">Reference proteome</keyword>
<accession>A1CHE2</accession>
<name>A1CHE2_ASPCL</name>
<reference evidence="2 3" key="1">
    <citation type="journal article" date="2008" name="PLoS Genet.">
        <title>Genomic islands in the pathogenic filamentous fungus Aspergillus fumigatus.</title>
        <authorList>
            <person name="Fedorova N.D."/>
            <person name="Khaldi N."/>
            <person name="Joardar V.S."/>
            <person name="Maiti R."/>
            <person name="Amedeo P."/>
            <person name="Anderson M.J."/>
            <person name="Crabtree J."/>
            <person name="Silva J.C."/>
            <person name="Badger J.H."/>
            <person name="Albarraq A."/>
            <person name="Angiuoli S."/>
            <person name="Bussey H."/>
            <person name="Bowyer P."/>
            <person name="Cotty P.J."/>
            <person name="Dyer P.S."/>
            <person name="Egan A."/>
            <person name="Galens K."/>
            <person name="Fraser-Liggett C.M."/>
            <person name="Haas B.J."/>
            <person name="Inman J.M."/>
            <person name="Kent R."/>
            <person name="Lemieux S."/>
            <person name="Malavazi I."/>
            <person name="Orvis J."/>
            <person name="Roemer T."/>
            <person name="Ronning C.M."/>
            <person name="Sundaram J.P."/>
            <person name="Sutton G."/>
            <person name="Turner G."/>
            <person name="Venter J.C."/>
            <person name="White O.R."/>
            <person name="Whitty B.R."/>
            <person name="Youngman P."/>
            <person name="Wolfe K.H."/>
            <person name="Goldman G.H."/>
            <person name="Wortman J.R."/>
            <person name="Jiang B."/>
            <person name="Denning D.W."/>
            <person name="Nierman W.C."/>
        </authorList>
    </citation>
    <scope>NUCLEOTIDE SEQUENCE [LARGE SCALE GENOMIC DNA]</scope>
    <source>
        <strain evidence="3">ATCC 1007 / CBS 513.65 / DSM 816 / NCTC 3887 / NRRL 1</strain>
    </source>
</reference>
<dbReference type="RefSeq" id="XP_001271723.1">
    <property type="nucleotide sequence ID" value="XM_001271722.1"/>
</dbReference>
<evidence type="ECO:0000313" key="2">
    <source>
        <dbReference type="EMBL" id="EAW10297.1"/>
    </source>
</evidence>
<proteinExistence type="predicted"/>
<dbReference type="eggNOG" id="ENOG502SW29">
    <property type="taxonomic scope" value="Eukaryota"/>
</dbReference>
<evidence type="ECO:0000256" key="1">
    <source>
        <dbReference type="SAM" id="MobiDB-lite"/>
    </source>
</evidence>
<dbReference type="OMA" id="GSANVMF"/>
<protein>
    <submittedName>
        <fullName evidence="2">Histone h1.3., putative</fullName>
    </submittedName>
</protein>
<feature type="compositionally biased region" description="Basic residues" evidence="1">
    <location>
        <begin position="124"/>
        <end position="133"/>
    </location>
</feature>
<organism evidence="2 3">
    <name type="scientific">Aspergillus clavatus (strain ATCC 1007 / CBS 513.65 / DSM 816 / NCTC 3887 / NRRL 1 / QM 1276 / 107)</name>
    <dbReference type="NCBI Taxonomy" id="344612"/>
    <lineage>
        <taxon>Eukaryota</taxon>
        <taxon>Fungi</taxon>
        <taxon>Dikarya</taxon>
        <taxon>Ascomycota</taxon>
        <taxon>Pezizomycotina</taxon>
        <taxon>Eurotiomycetes</taxon>
        <taxon>Eurotiomycetidae</taxon>
        <taxon>Eurotiales</taxon>
        <taxon>Aspergillaceae</taxon>
        <taxon>Aspergillus</taxon>
        <taxon>Aspergillus subgen. Fumigati</taxon>
    </lineage>
</organism>
<dbReference type="EMBL" id="DS027054">
    <property type="protein sequence ID" value="EAW10297.1"/>
    <property type="molecule type" value="Genomic_DNA"/>
</dbReference>
<dbReference type="KEGG" id="act:ACLA_047660"/>
<dbReference type="AlphaFoldDB" id="A1CHE2"/>
<dbReference type="STRING" id="344612.A1CHE2"/>
<feature type="compositionally biased region" description="Basic and acidic residues" evidence="1">
    <location>
        <begin position="169"/>
        <end position="186"/>
    </location>
</feature>
<dbReference type="GeneID" id="4704243"/>
<dbReference type="Proteomes" id="UP000006701">
    <property type="component" value="Unassembled WGS sequence"/>
</dbReference>
<dbReference type="VEuPathDB" id="FungiDB:ACLA_047660"/>
<sequence length="215" mass="22540">MSTPVKGKPEGPLGLSASEAKVLLLGILCIGEGFKVDFDKLASRGGWTAGSAATMFGNAKRKLFKLNPDDGAENGNGSFAADGEASSSKAATATPRKTPIKRKKATVAAEDDTAPGEEAATPTKPKRQRKTPVKKNAAIKAEAASVGNGNGTPSKIKPEAIDAGGIIKGENRENHDPEYQTKPEHDDVMDDMELDAQLEAMDHPQQSIKAEDFAA</sequence>
<dbReference type="OrthoDB" id="5403747at2759"/>